<dbReference type="Proteomes" id="UP000612362">
    <property type="component" value="Unassembled WGS sequence"/>
</dbReference>
<evidence type="ECO:0000313" key="3">
    <source>
        <dbReference type="EMBL" id="GHO48526.1"/>
    </source>
</evidence>
<dbReference type="InterPro" id="IPR043502">
    <property type="entry name" value="DNA/RNA_pol_sf"/>
</dbReference>
<protein>
    <submittedName>
        <fullName evidence="3">Maturase</fullName>
    </submittedName>
</protein>
<gene>
    <name evidence="3" type="ORF">KSX_66890</name>
</gene>
<dbReference type="CDD" id="cd01651">
    <property type="entry name" value="RT_G2_intron"/>
    <property type="match status" value="1"/>
</dbReference>
<comment type="caution">
    <text evidence="3">The sequence shown here is derived from an EMBL/GenBank/DDBJ whole genome shotgun (WGS) entry which is preliminary data.</text>
</comment>
<evidence type="ECO:0000313" key="4">
    <source>
        <dbReference type="Proteomes" id="UP000612362"/>
    </source>
</evidence>
<feature type="region of interest" description="Disordered" evidence="1">
    <location>
        <begin position="166"/>
        <end position="189"/>
    </location>
</feature>
<dbReference type="PANTHER" id="PTHR34047:SF8">
    <property type="entry name" value="PROTEIN YKFC"/>
    <property type="match status" value="1"/>
</dbReference>
<dbReference type="SUPFAM" id="SSF56672">
    <property type="entry name" value="DNA/RNA polymerases"/>
    <property type="match status" value="1"/>
</dbReference>
<feature type="domain" description="Reverse transcriptase" evidence="2">
    <location>
        <begin position="1"/>
        <end position="255"/>
    </location>
</feature>
<dbReference type="Pfam" id="PF01348">
    <property type="entry name" value="Intron_maturas2"/>
    <property type="match status" value="1"/>
</dbReference>
<reference evidence="3" key="1">
    <citation type="submission" date="2020-10" db="EMBL/GenBank/DDBJ databases">
        <title>Taxonomic study of unclassified bacteria belonging to the class Ktedonobacteria.</title>
        <authorList>
            <person name="Yabe S."/>
            <person name="Wang C.M."/>
            <person name="Zheng Y."/>
            <person name="Sakai Y."/>
            <person name="Cavaletti L."/>
            <person name="Monciardini P."/>
            <person name="Donadio S."/>
        </authorList>
    </citation>
    <scope>NUCLEOTIDE SEQUENCE</scope>
    <source>
        <strain evidence="3">SOSP1-1</strain>
    </source>
</reference>
<sequence length="510" mass="59763">MPVWSDKLLAEVMRMILNAYFEETFSEHSHGFREEWGCHTALREIYYTWRGCTWIIEGDIADCFGSLDHSLIISALAEHIQDGRFLNLVKKLLDAGYVEDWKLNKTLSGTPQGSILSPILSNILLSKLDRFVEAELMPQYNKGEKRREHREYKNLMHRAYRLRKNGQKEAAQKVKQQAQKLPSQDPQDPDYRRLRYCRYADDFALAFIGPKDEAEAIKQRLRTFLLEELKLNLSEEKTLITHTRDSAAKFLNYEIVTLQSDTKQTRTRGHKRRSINGGIGLKVPRKVVEDKCQRYTRKGKPIHRAELLNESDYTIIATYQLEYRGLVNYYRMAYNLHTLQKLKWVMEDSLTKTLAHKHKISVRKVYQKYQAELDVNGKKYKGLQAVVPREGKKPLVATWGGIPLTWDVTTPIEDKIERYHWKRSELEQRLLGQVCEQCGATRMTSKIEVHHIRALKDLEKYDGREKPQWVQIMAARQRKTLILCHTCHMDIQHGRPHRRSKVSRSRTGDT</sequence>
<dbReference type="PROSITE" id="PS50878">
    <property type="entry name" value="RT_POL"/>
    <property type="match status" value="1"/>
</dbReference>
<dbReference type="AlphaFoldDB" id="A0A8J3I6X8"/>
<dbReference type="EMBL" id="BNJF01000004">
    <property type="protein sequence ID" value="GHO48526.1"/>
    <property type="molecule type" value="Genomic_DNA"/>
</dbReference>
<dbReference type="InterPro" id="IPR024937">
    <property type="entry name" value="Domain_X"/>
</dbReference>
<dbReference type="InterPro" id="IPR051083">
    <property type="entry name" value="GrpII_Intron_Splice-Mob/Def"/>
</dbReference>
<keyword evidence="4" id="KW-1185">Reference proteome</keyword>
<dbReference type="GO" id="GO:0006397">
    <property type="term" value="P:mRNA processing"/>
    <property type="evidence" value="ECO:0007669"/>
    <property type="project" value="InterPro"/>
</dbReference>
<evidence type="ECO:0000259" key="2">
    <source>
        <dbReference type="PROSITE" id="PS50878"/>
    </source>
</evidence>
<name>A0A8J3I6X8_9CHLR</name>
<evidence type="ECO:0000256" key="1">
    <source>
        <dbReference type="SAM" id="MobiDB-lite"/>
    </source>
</evidence>
<organism evidence="3 4">
    <name type="scientific">Ktedonospora formicarum</name>
    <dbReference type="NCBI Taxonomy" id="2778364"/>
    <lineage>
        <taxon>Bacteria</taxon>
        <taxon>Bacillati</taxon>
        <taxon>Chloroflexota</taxon>
        <taxon>Ktedonobacteria</taxon>
        <taxon>Ktedonobacterales</taxon>
        <taxon>Ktedonobacteraceae</taxon>
        <taxon>Ktedonospora</taxon>
    </lineage>
</organism>
<dbReference type="PANTHER" id="PTHR34047">
    <property type="entry name" value="NUCLEAR INTRON MATURASE 1, MITOCHONDRIAL-RELATED"/>
    <property type="match status" value="1"/>
</dbReference>
<dbReference type="Pfam" id="PF00078">
    <property type="entry name" value="RVT_1"/>
    <property type="match status" value="1"/>
</dbReference>
<dbReference type="Pfam" id="PF21368">
    <property type="entry name" value="AI2M-like_HNH"/>
    <property type="match status" value="1"/>
</dbReference>
<accession>A0A8J3I6X8</accession>
<proteinExistence type="predicted"/>
<dbReference type="InterPro" id="IPR049030">
    <property type="entry name" value="AI2M-like_HNH"/>
</dbReference>
<dbReference type="InterPro" id="IPR000477">
    <property type="entry name" value="RT_dom"/>
</dbReference>